<dbReference type="InterPro" id="IPR015421">
    <property type="entry name" value="PyrdxlP-dep_Trfase_major"/>
</dbReference>
<dbReference type="Proteomes" id="UP000183255">
    <property type="component" value="Unassembled WGS sequence"/>
</dbReference>
<dbReference type="RefSeq" id="WP_031576271.1">
    <property type="nucleotide sequence ID" value="NZ_FNDZ01000004.1"/>
</dbReference>
<evidence type="ECO:0000259" key="3">
    <source>
        <dbReference type="Pfam" id="PF00155"/>
    </source>
</evidence>
<dbReference type="InterPro" id="IPR004839">
    <property type="entry name" value="Aminotransferase_I/II_large"/>
</dbReference>
<dbReference type="EMBL" id="FNDZ01000004">
    <property type="protein sequence ID" value="SDI73705.1"/>
    <property type="molecule type" value="Genomic_DNA"/>
</dbReference>
<dbReference type="PANTHER" id="PTHR42885:SF1">
    <property type="entry name" value="THREONINE-PHOSPHATE DECARBOXYLASE"/>
    <property type="match status" value="1"/>
</dbReference>
<dbReference type="Pfam" id="PF00155">
    <property type="entry name" value="Aminotran_1_2"/>
    <property type="match status" value="1"/>
</dbReference>
<evidence type="ECO:0000313" key="4">
    <source>
        <dbReference type="EMBL" id="SDI73705.1"/>
    </source>
</evidence>
<dbReference type="GO" id="GO:0030170">
    <property type="term" value="F:pyridoxal phosphate binding"/>
    <property type="evidence" value="ECO:0007669"/>
    <property type="project" value="InterPro"/>
</dbReference>
<keyword evidence="2" id="KW-0663">Pyridoxal phosphate</keyword>
<gene>
    <name evidence="4" type="ORF">SAMN05421804_10456</name>
</gene>
<evidence type="ECO:0000256" key="1">
    <source>
        <dbReference type="ARBA" id="ARBA00001933"/>
    </source>
</evidence>
<dbReference type="AlphaFoldDB" id="A0A1G8N0U7"/>
<dbReference type="InterPro" id="IPR015422">
    <property type="entry name" value="PyrdxlP-dep_Trfase_small"/>
</dbReference>
<evidence type="ECO:0000256" key="2">
    <source>
        <dbReference type="ARBA" id="ARBA00022898"/>
    </source>
</evidence>
<protein>
    <submittedName>
        <fullName evidence="4">Threonine-phosphate decarboxylase</fullName>
    </submittedName>
</protein>
<feature type="domain" description="Aminotransferase class I/classII large" evidence="3">
    <location>
        <begin position="14"/>
        <end position="341"/>
    </location>
</feature>
<dbReference type="Gene3D" id="3.90.1150.10">
    <property type="entry name" value="Aspartate Aminotransferase, domain 1"/>
    <property type="match status" value="1"/>
</dbReference>
<proteinExistence type="predicted"/>
<dbReference type="SUPFAM" id="SSF53383">
    <property type="entry name" value="PLP-dependent transferases"/>
    <property type="match status" value="1"/>
</dbReference>
<dbReference type="Gene3D" id="3.40.640.10">
    <property type="entry name" value="Type I PLP-dependent aspartate aminotransferase-like (Major domain)"/>
    <property type="match status" value="1"/>
</dbReference>
<reference evidence="4 5" key="1">
    <citation type="submission" date="2016-10" db="EMBL/GenBank/DDBJ databases">
        <authorList>
            <person name="de Groot N.N."/>
        </authorList>
    </citation>
    <scope>NUCLEOTIDE SEQUENCE [LARGE SCALE GENOMIC DNA]</scope>
    <source>
        <strain evidence="4 5">CGMCC 1.5058</strain>
    </source>
</reference>
<sequence length="350" mass="39929">MYEHGGNIHGFETPMVDFSANINPLGIPEKLRIAWIEQMEQVTSYPDPSYRKLKKAITDHHFLTDKANILLGNGAVDLIHSVIKGVRPKEVLIPSPAFSEYRNACIRNEIPYREDLLYDSLGNLQVEKFLKAVHDRSLVFLCNPNNPTGKALNASDLELVLKRIEETGSFLVLDETFLPFVEQQKRHSLLEQQPECVLFLRALTKIYGIPGVRLGYGIIYNEILAKKMDSLQEPWQINTFADIAGQVVLKETGYLEETASWLQLEKAFLYRELSKVPWLTWIESDCNFILVKSSCASAEDIQKNLLVDQILIRLPYGFKGLTSHHFRIAVKDRSSNLKLMNALQKIKDIT</sequence>
<dbReference type="PANTHER" id="PTHR42885">
    <property type="entry name" value="HISTIDINOL-PHOSPHATE AMINOTRANSFERASE-RELATED"/>
    <property type="match status" value="1"/>
</dbReference>
<accession>A0A1G8N0U7</accession>
<organism evidence="4 5">
    <name type="scientific">Proteiniclasticum ruminis</name>
    <dbReference type="NCBI Taxonomy" id="398199"/>
    <lineage>
        <taxon>Bacteria</taxon>
        <taxon>Bacillati</taxon>
        <taxon>Bacillota</taxon>
        <taxon>Clostridia</taxon>
        <taxon>Eubacteriales</taxon>
        <taxon>Clostridiaceae</taxon>
        <taxon>Proteiniclasticum</taxon>
    </lineage>
</organism>
<evidence type="ECO:0000313" key="5">
    <source>
        <dbReference type="Proteomes" id="UP000183255"/>
    </source>
</evidence>
<name>A0A1G8N0U7_9CLOT</name>
<dbReference type="GO" id="GO:0003824">
    <property type="term" value="F:catalytic activity"/>
    <property type="evidence" value="ECO:0007669"/>
    <property type="project" value="UniProtKB-ARBA"/>
</dbReference>
<dbReference type="InterPro" id="IPR015424">
    <property type="entry name" value="PyrdxlP-dep_Trfase"/>
</dbReference>
<comment type="cofactor">
    <cofactor evidence="1">
        <name>pyridoxal 5'-phosphate</name>
        <dbReference type="ChEBI" id="CHEBI:597326"/>
    </cofactor>
</comment>
<dbReference type="CDD" id="cd00609">
    <property type="entry name" value="AAT_like"/>
    <property type="match status" value="1"/>
</dbReference>